<evidence type="ECO:0000259" key="3">
    <source>
        <dbReference type="Pfam" id="PF02018"/>
    </source>
</evidence>
<protein>
    <submittedName>
        <fullName evidence="4">Carbohydrate binding domain-containing protein</fullName>
    </submittedName>
</protein>
<dbReference type="Proteomes" id="UP000611762">
    <property type="component" value="Unassembled WGS sequence"/>
</dbReference>
<evidence type="ECO:0000256" key="2">
    <source>
        <dbReference type="SAM" id="SignalP"/>
    </source>
</evidence>
<feature type="domain" description="CBM-cenC" evidence="3">
    <location>
        <begin position="343"/>
        <end position="455"/>
    </location>
</feature>
<sequence length="686" mass="75391">MNKVKKLVSILASLTVLMTCTQFVLPASASVLTDRVLSKNGGFEDNIDGWTPGGATCTWQEGGADGSKGCVKVDVINGFNDISQKVNLEIGKKYYITFKAKLTEQNNTGKSAPVTLLFSYDNKKTEYPIQTKYDLNHETWTKAEVIYSPKNEPDNYGGSAKMYIRVGPQPQNEYSFDYYLDDFYCVELNTRENLLVNNDFEYGTVGWNPGGCIVTSVDGGANGTEKAAKVTVDSGKVNNNVLFTQSVSLEHGRYYELSFWAKLEQGETNKGVVLMNHEATGKTENILSNISLGTEWKKIKLYYKYDNTSDTGTHRMLFRPSDDSAVTNYFFDEAAIRPVSDDEVILNSDFDYNTSMWNAQNAALAVSDDTYADSGQSLKVEAQAGGSPAQNVSLKAGESYTVSFWAKSDAALSLIPKVGETALCEAVEIGTNWNRHTFLYTPEEDVTDQPFTFEAADGNAHTYYLDDVEFGKSKPKAENISVTGNPLVGETISVDYTFDNAGLSDEGESRYRIRMADSIFYEELESGTTQSGKPVTLALTEQFENKRLVIDITPVDSNGVVGKMQTIALPRIKRAYEANISFDGTIEPNGAIKPLATIVNNTSEDKTITVVMAVYDANGTMRGVVADKQDAGQFGGKAEFVFQTPVTLPEDVTGYTAKIMIWEAPFGKTGITNMVSLLDSISYQNE</sequence>
<keyword evidence="2" id="KW-0732">Signal</keyword>
<dbReference type="Pfam" id="PF02018">
    <property type="entry name" value="CBM_4_9"/>
    <property type="match status" value="3"/>
</dbReference>
<proteinExistence type="predicted"/>
<dbReference type="EMBL" id="JACRSU010000001">
    <property type="protein sequence ID" value="MBC8539463.1"/>
    <property type="molecule type" value="Genomic_DNA"/>
</dbReference>
<dbReference type="RefSeq" id="WP_249310586.1">
    <property type="nucleotide sequence ID" value="NZ_JACRSU010000001.1"/>
</dbReference>
<dbReference type="AlphaFoldDB" id="A0A926HXK4"/>
<dbReference type="InterPro" id="IPR008979">
    <property type="entry name" value="Galactose-bd-like_sf"/>
</dbReference>
<feature type="chain" id="PRO_5037987188" evidence="2">
    <location>
        <begin position="30"/>
        <end position="686"/>
    </location>
</feature>
<dbReference type="SUPFAM" id="SSF49785">
    <property type="entry name" value="Galactose-binding domain-like"/>
    <property type="match status" value="3"/>
</dbReference>
<keyword evidence="5" id="KW-1185">Reference proteome</keyword>
<dbReference type="InterPro" id="IPR003305">
    <property type="entry name" value="CenC_carb-bd"/>
</dbReference>
<evidence type="ECO:0000256" key="1">
    <source>
        <dbReference type="ARBA" id="ARBA00022801"/>
    </source>
</evidence>
<comment type="caution">
    <text evidence="4">The sequence shown here is derived from an EMBL/GenBank/DDBJ whole genome shotgun (WGS) entry which is preliminary data.</text>
</comment>
<feature type="domain" description="CBM-cenC" evidence="3">
    <location>
        <begin position="39"/>
        <end position="154"/>
    </location>
</feature>
<organism evidence="4 5">
    <name type="scientific">Congzhengia minquanensis</name>
    <dbReference type="NCBI Taxonomy" id="2763657"/>
    <lineage>
        <taxon>Bacteria</taxon>
        <taxon>Bacillati</taxon>
        <taxon>Bacillota</taxon>
        <taxon>Clostridia</taxon>
        <taxon>Eubacteriales</taxon>
        <taxon>Oscillospiraceae</taxon>
        <taxon>Congzhengia</taxon>
    </lineage>
</organism>
<feature type="signal peptide" evidence="2">
    <location>
        <begin position="1"/>
        <end position="29"/>
    </location>
</feature>
<keyword evidence="1" id="KW-0378">Hydrolase</keyword>
<dbReference type="Gene3D" id="2.60.120.260">
    <property type="entry name" value="Galactose-binding domain-like"/>
    <property type="match status" value="3"/>
</dbReference>
<reference evidence="4" key="1">
    <citation type="submission" date="2020-08" db="EMBL/GenBank/DDBJ databases">
        <title>Genome public.</title>
        <authorList>
            <person name="Liu C."/>
            <person name="Sun Q."/>
        </authorList>
    </citation>
    <scope>NUCLEOTIDE SEQUENCE</scope>
    <source>
        <strain evidence="4">H8</strain>
    </source>
</reference>
<accession>A0A926HXK4</accession>
<evidence type="ECO:0000313" key="4">
    <source>
        <dbReference type="EMBL" id="MBC8539463.1"/>
    </source>
</evidence>
<dbReference type="GO" id="GO:0016798">
    <property type="term" value="F:hydrolase activity, acting on glycosyl bonds"/>
    <property type="evidence" value="ECO:0007669"/>
    <property type="project" value="InterPro"/>
</dbReference>
<name>A0A926HXK4_9FIRM</name>
<evidence type="ECO:0000313" key="5">
    <source>
        <dbReference type="Proteomes" id="UP000611762"/>
    </source>
</evidence>
<gene>
    <name evidence="4" type="ORF">H8698_00545</name>
</gene>
<feature type="domain" description="CBM-cenC" evidence="3">
    <location>
        <begin position="193"/>
        <end position="311"/>
    </location>
</feature>